<comment type="caution">
    <text evidence="2">The sequence shown here is derived from an EMBL/GenBank/DDBJ whole genome shotgun (WGS) entry which is preliminary data.</text>
</comment>
<dbReference type="Proteomes" id="UP001527882">
    <property type="component" value="Unassembled WGS sequence"/>
</dbReference>
<keyword evidence="3" id="KW-1185">Reference proteome</keyword>
<name>A0ABT4QBG3_9BACL</name>
<gene>
    <name evidence="2" type="ORF">O9H85_17125</name>
</gene>
<protein>
    <submittedName>
        <fullName evidence="2">Uncharacterized protein</fullName>
    </submittedName>
</protein>
<dbReference type="RefSeq" id="WP_269882631.1">
    <property type="nucleotide sequence ID" value="NZ_JAQAGZ010000010.1"/>
</dbReference>
<dbReference type="EMBL" id="JAQAGZ010000010">
    <property type="protein sequence ID" value="MCZ8514116.1"/>
    <property type="molecule type" value="Genomic_DNA"/>
</dbReference>
<reference evidence="2 3" key="1">
    <citation type="submission" date="2022-12" db="EMBL/GenBank/DDBJ databases">
        <title>Draft genome sequence of Paenibacillus sp. dW9.</title>
        <authorList>
            <person name="Choi E.-W."/>
            <person name="Kim D.-U."/>
        </authorList>
    </citation>
    <scope>NUCLEOTIDE SEQUENCE [LARGE SCALE GENOMIC DNA]</scope>
    <source>
        <strain evidence="3">dW9</strain>
    </source>
</reference>
<sequence>MNLLAERNRGLLQKSQEHAEMVQQTREAVHESKRHMMELGRKLNHIRMLQRYGL</sequence>
<organism evidence="2 3">
    <name type="scientific">Paenibacillus gyeongsangnamensis</name>
    <dbReference type="NCBI Taxonomy" id="3388067"/>
    <lineage>
        <taxon>Bacteria</taxon>
        <taxon>Bacillati</taxon>
        <taxon>Bacillota</taxon>
        <taxon>Bacilli</taxon>
        <taxon>Bacillales</taxon>
        <taxon>Paenibacillaceae</taxon>
        <taxon>Paenibacillus</taxon>
    </lineage>
</organism>
<proteinExistence type="predicted"/>
<feature type="region of interest" description="Disordered" evidence="1">
    <location>
        <begin position="1"/>
        <end position="20"/>
    </location>
</feature>
<evidence type="ECO:0000313" key="3">
    <source>
        <dbReference type="Proteomes" id="UP001527882"/>
    </source>
</evidence>
<evidence type="ECO:0000313" key="2">
    <source>
        <dbReference type="EMBL" id="MCZ8514116.1"/>
    </source>
</evidence>
<accession>A0ABT4QBG3</accession>
<evidence type="ECO:0000256" key="1">
    <source>
        <dbReference type="SAM" id="MobiDB-lite"/>
    </source>
</evidence>